<dbReference type="Pfam" id="PF05159">
    <property type="entry name" value="Capsule_synth"/>
    <property type="match status" value="1"/>
</dbReference>
<evidence type="ECO:0000313" key="2">
    <source>
        <dbReference type="Proteomes" id="UP000254088"/>
    </source>
</evidence>
<dbReference type="EMBL" id="UGEX01000002">
    <property type="protein sequence ID" value="STM58168.1"/>
    <property type="molecule type" value="Genomic_DNA"/>
</dbReference>
<name>A0A377E3L2_ECOLX</name>
<gene>
    <name evidence="1" type="ORF">NCTC10429_04773</name>
</gene>
<organism evidence="1 2">
    <name type="scientific">Escherichia coli</name>
    <dbReference type="NCBI Taxonomy" id="562"/>
    <lineage>
        <taxon>Bacteria</taxon>
        <taxon>Pseudomonadati</taxon>
        <taxon>Pseudomonadota</taxon>
        <taxon>Gammaproteobacteria</taxon>
        <taxon>Enterobacterales</taxon>
        <taxon>Enterobacteriaceae</taxon>
        <taxon>Escherichia</taxon>
    </lineage>
</organism>
<dbReference type="InterPro" id="IPR007833">
    <property type="entry name" value="Capsule_polysaccharide_synth"/>
</dbReference>
<dbReference type="GO" id="GO:0000271">
    <property type="term" value="P:polysaccharide biosynthetic process"/>
    <property type="evidence" value="ECO:0007669"/>
    <property type="project" value="InterPro"/>
</dbReference>
<sequence length="155" mass="17947">MMQNTTVKTLLAGKKYLLLQGPMGPFFNDVANWLETLEREAVNVVFNGGDRFYCRNRPYLTFTQTPKEFPSWLKETWKDYPFDTILCFGDCRPLHQAARAWAKAKGIRFLAFEEGYLRPHFITVEEGGVNAYSPFPAIPIFIVICPRCPPQRFSR</sequence>
<accession>A0A377E3L2</accession>
<reference evidence="1 2" key="1">
    <citation type="submission" date="2018-06" db="EMBL/GenBank/DDBJ databases">
        <authorList>
            <consortium name="Pathogen Informatics"/>
            <person name="Doyle S."/>
        </authorList>
    </citation>
    <scope>NUCLEOTIDE SEQUENCE [LARGE SCALE GENOMIC DNA]</scope>
    <source>
        <strain evidence="1 2">NCTC10429</strain>
    </source>
</reference>
<dbReference type="AlphaFoldDB" id="A0A377E3L2"/>
<proteinExistence type="predicted"/>
<evidence type="ECO:0000313" key="1">
    <source>
        <dbReference type="EMBL" id="STM58168.1"/>
    </source>
</evidence>
<protein>
    <submittedName>
        <fullName evidence="1">KpsS protein</fullName>
    </submittedName>
</protein>
<dbReference type="Proteomes" id="UP000254088">
    <property type="component" value="Unassembled WGS sequence"/>
</dbReference>
<dbReference type="GO" id="GO:0015774">
    <property type="term" value="P:polysaccharide transport"/>
    <property type="evidence" value="ECO:0007669"/>
    <property type="project" value="InterPro"/>
</dbReference>